<keyword evidence="3" id="KW-0004">4Fe-4S</keyword>
<dbReference type="Gene3D" id="3.40.50.12160">
    <property type="entry name" value="Methylthiotransferase, N-terminal domain"/>
    <property type="match status" value="1"/>
</dbReference>
<dbReference type="NCBIfam" id="TIGR00089">
    <property type="entry name" value="MiaB/RimO family radical SAM methylthiotransferase"/>
    <property type="match status" value="1"/>
</dbReference>
<comment type="cofactor">
    <cofactor evidence="1">
        <name>[4Fe-4S] cluster</name>
        <dbReference type="ChEBI" id="CHEBI:49883"/>
    </cofactor>
</comment>
<dbReference type="SFLD" id="SFLDG01061">
    <property type="entry name" value="methylthiotransferase"/>
    <property type="match status" value="1"/>
</dbReference>
<proteinExistence type="inferred from homology"/>
<dbReference type="Gene3D" id="3.80.30.20">
    <property type="entry name" value="tm_1862 like domain"/>
    <property type="match status" value="1"/>
</dbReference>
<feature type="domain" description="MTTase N-terminal" evidence="10">
    <location>
        <begin position="158"/>
        <end position="287"/>
    </location>
</feature>
<dbReference type="SFLD" id="SFLDF00413">
    <property type="entry name" value="CDK5RAP1"/>
    <property type="match status" value="1"/>
</dbReference>
<dbReference type="FunFam" id="3.40.50.12160:FF:000003">
    <property type="entry name" value="CDK5 regulatory subunit-associated protein 1"/>
    <property type="match status" value="1"/>
</dbReference>
<feature type="region of interest" description="Disordered" evidence="8">
    <location>
        <begin position="53"/>
        <end position="128"/>
    </location>
</feature>
<protein>
    <recommendedName>
        <fullName evidence="14">CDK5RAP1-like protein</fullName>
    </recommendedName>
</protein>
<dbReference type="InterPro" id="IPR006463">
    <property type="entry name" value="MiaB_methiolase"/>
</dbReference>
<dbReference type="Proteomes" id="UP000327013">
    <property type="component" value="Chromosome 2"/>
</dbReference>
<keyword evidence="7" id="KW-0411">Iron-sulfur</keyword>
<dbReference type="GO" id="GO:0046872">
    <property type="term" value="F:metal ion binding"/>
    <property type="evidence" value="ECO:0007669"/>
    <property type="project" value="UniProtKB-KW"/>
</dbReference>
<dbReference type="AlphaFoldDB" id="A0A5N6QTQ3"/>
<dbReference type="PROSITE" id="PS01278">
    <property type="entry name" value="MTTASE_RADICAL"/>
    <property type="match status" value="1"/>
</dbReference>
<keyword evidence="5" id="KW-0479">Metal-binding</keyword>
<dbReference type="GO" id="GO:0060255">
    <property type="term" value="P:regulation of macromolecule metabolic process"/>
    <property type="evidence" value="ECO:0007669"/>
    <property type="project" value="UniProtKB-ARBA"/>
</dbReference>
<evidence type="ECO:0000259" key="9">
    <source>
        <dbReference type="PROSITE" id="PS50926"/>
    </source>
</evidence>
<dbReference type="InterPro" id="IPR005839">
    <property type="entry name" value="Methylthiotransferase"/>
</dbReference>
<keyword evidence="4" id="KW-0949">S-adenosyl-L-methionine</keyword>
<comment type="similarity">
    <text evidence="2">Belongs to the methylthiotransferase family. MiaB subfamily.</text>
</comment>
<dbReference type="CDD" id="cd01335">
    <property type="entry name" value="Radical_SAM"/>
    <property type="match status" value="1"/>
</dbReference>
<evidence type="ECO:0000313" key="13">
    <source>
        <dbReference type="Proteomes" id="UP000327013"/>
    </source>
</evidence>
<evidence type="ECO:0000256" key="5">
    <source>
        <dbReference type="ARBA" id="ARBA00022723"/>
    </source>
</evidence>
<evidence type="ECO:0000259" key="10">
    <source>
        <dbReference type="PROSITE" id="PS51449"/>
    </source>
</evidence>
<dbReference type="GO" id="GO:0080090">
    <property type="term" value="P:regulation of primary metabolic process"/>
    <property type="evidence" value="ECO:0007669"/>
    <property type="project" value="UniProtKB-ARBA"/>
</dbReference>
<dbReference type="InterPro" id="IPR013848">
    <property type="entry name" value="Methylthiotransferase_N"/>
</dbReference>
<dbReference type="SUPFAM" id="SSF102114">
    <property type="entry name" value="Radical SAM enzymes"/>
    <property type="match status" value="1"/>
</dbReference>
<dbReference type="SFLD" id="SFLDS00029">
    <property type="entry name" value="Radical_SAM"/>
    <property type="match status" value="1"/>
</dbReference>
<dbReference type="PROSITE" id="PS51449">
    <property type="entry name" value="MTTASE_N"/>
    <property type="match status" value="1"/>
</dbReference>
<dbReference type="PANTHER" id="PTHR43020">
    <property type="entry name" value="CDK5 REGULATORY SUBUNIT-ASSOCIATED PROTEIN 1"/>
    <property type="match status" value="1"/>
</dbReference>
<evidence type="ECO:0000256" key="4">
    <source>
        <dbReference type="ARBA" id="ARBA00022691"/>
    </source>
</evidence>
<accession>A0A5N6QTQ3</accession>
<gene>
    <name evidence="12" type="ORF">FH972_006916</name>
</gene>
<dbReference type="SMART" id="SM00729">
    <property type="entry name" value="Elp3"/>
    <property type="match status" value="1"/>
</dbReference>
<dbReference type="GO" id="GO:0005739">
    <property type="term" value="C:mitochondrion"/>
    <property type="evidence" value="ECO:0007669"/>
    <property type="project" value="TreeGrafter"/>
</dbReference>
<dbReference type="InterPro" id="IPR038135">
    <property type="entry name" value="Methylthiotransferase_N_sf"/>
</dbReference>
<evidence type="ECO:0008006" key="14">
    <source>
        <dbReference type="Google" id="ProtNLM"/>
    </source>
</evidence>
<dbReference type="SFLD" id="SFLDG01082">
    <property type="entry name" value="B12-binding_domain_containing"/>
    <property type="match status" value="1"/>
</dbReference>
<dbReference type="Pfam" id="PF04055">
    <property type="entry name" value="Radical_SAM"/>
    <property type="match status" value="1"/>
</dbReference>
<dbReference type="InterPro" id="IPR006638">
    <property type="entry name" value="Elp3/MiaA/NifB-like_rSAM"/>
</dbReference>
<dbReference type="PANTHER" id="PTHR43020:SF2">
    <property type="entry name" value="MITOCHONDRIAL TRNA METHYLTHIOTRANSFERASE CDK5RAP1"/>
    <property type="match status" value="1"/>
</dbReference>
<evidence type="ECO:0000256" key="1">
    <source>
        <dbReference type="ARBA" id="ARBA00001966"/>
    </source>
</evidence>
<dbReference type="FunFam" id="3.80.30.20:FF:000003">
    <property type="entry name" value="CDK5 regulatory subunit-associated protein 1"/>
    <property type="match status" value="1"/>
</dbReference>
<organism evidence="12 13">
    <name type="scientific">Carpinus fangiana</name>
    <dbReference type="NCBI Taxonomy" id="176857"/>
    <lineage>
        <taxon>Eukaryota</taxon>
        <taxon>Viridiplantae</taxon>
        <taxon>Streptophyta</taxon>
        <taxon>Embryophyta</taxon>
        <taxon>Tracheophyta</taxon>
        <taxon>Spermatophyta</taxon>
        <taxon>Magnoliopsida</taxon>
        <taxon>eudicotyledons</taxon>
        <taxon>Gunneridae</taxon>
        <taxon>Pentapetalae</taxon>
        <taxon>rosids</taxon>
        <taxon>fabids</taxon>
        <taxon>Fagales</taxon>
        <taxon>Betulaceae</taxon>
        <taxon>Carpinus</taxon>
    </lineage>
</organism>
<dbReference type="InterPro" id="IPR007197">
    <property type="entry name" value="rSAM"/>
</dbReference>
<evidence type="ECO:0000313" key="12">
    <source>
        <dbReference type="EMBL" id="KAE8010551.1"/>
    </source>
</evidence>
<sequence length="667" mass="74414">MTCRTGPRLAHTGPALSSSIPYPIPKLLSTGCTKNTSFNGVVVILRARPPSLLYTPEEAPQPMPHGSHTSLHTEAPGFDFPLLPPPSDTAAPEGSSSRSLLQKLLPIPSLRPGGPKPPPLRRSSCSHRLPSPAQGGVYDVSAQHAVHKLPASEVTSRGRIYHETYGCQMNINDMEIVLSIMKNAGYSDVVDVPESAEIIFINTCAIRENAEQRVWQRLNYFWFLKRHWKSNVAIGRSNSVRPPKVVVLGCMAERLKDKILDADKMVDVVCGPDAYRDLPQLLEEVDYGQKGINTLLSLEETYADISPVRISKNSVTAFVSVMRGCNNMCSFCIVPFTRGRERSRPVESIVKEVGELCKEGVKEVTLLGQNVNSYNDASGDEKEVEPGTNWRLSEGFSSMCKVKKMGLRFSDLLDQLSTEFPEMRFRYTSPHPKDYPDELLYLMRDRHNICKYIHLPAQTGSSTVLERMRRGYTREAYLELVQKIRRIIPDVGISSDFICGFCGETEEEHADTLSLVKAVGYDMAYMFAYSMREKTHAHRNYADDVPEEVKQRRLTELIEAFRESTGQCFDSQVGTVQLVLVEGPNKRAPDTEFIGKSDRGHRVSFVNQPVACRDDDTNVKRNPVVGDFVEVHILKSSRASLFGEALAITKLSSFCNNVGEEAVACES</sequence>
<dbReference type="InterPro" id="IPR058240">
    <property type="entry name" value="rSAM_sf"/>
</dbReference>
<dbReference type="PROSITE" id="PS51918">
    <property type="entry name" value="RADICAL_SAM"/>
    <property type="match status" value="1"/>
</dbReference>
<dbReference type="PROSITE" id="PS50926">
    <property type="entry name" value="TRAM"/>
    <property type="match status" value="1"/>
</dbReference>
<dbReference type="InterPro" id="IPR002792">
    <property type="entry name" value="TRAM_dom"/>
</dbReference>
<evidence type="ECO:0000256" key="7">
    <source>
        <dbReference type="ARBA" id="ARBA00023014"/>
    </source>
</evidence>
<dbReference type="EMBL" id="CM017322">
    <property type="protein sequence ID" value="KAE8010551.1"/>
    <property type="molecule type" value="Genomic_DNA"/>
</dbReference>
<feature type="domain" description="Radical SAM core" evidence="11">
    <location>
        <begin position="311"/>
        <end position="567"/>
    </location>
</feature>
<evidence type="ECO:0000256" key="6">
    <source>
        <dbReference type="ARBA" id="ARBA00023004"/>
    </source>
</evidence>
<evidence type="ECO:0000259" key="11">
    <source>
        <dbReference type="PROSITE" id="PS51918"/>
    </source>
</evidence>
<dbReference type="Pfam" id="PF01938">
    <property type="entry name" value="TRAM"/>
    <property type="match status" value="1"/>
</dbReference>
<dbReference type="Pfam" id="PF00919">
    <property type="entry name" value="UPF0004"/>
    <property type="match status" value="1"/>
</dbReference>
<keyword evidence="6" id="KW-0408">Iron</keyword>
<feature type="domain" description="TRAM" evidence="9">
    <location>
        <begin position="570"/>
        <end position="647"/>
    </location>
</feature>
<dbReference type="InterPro" id="IPR020612">
    <property type="entry name" value="Methylthiotransferase_CS"/>
</dbReference>
<dbReference type="GO" id="GO:0005829">
    <property type="term" value="C:cytosol"/>
    <property type="evidence" value="ECO:0007669"/>
    <property type="project" value="TreeGrafter"/>
</dbReference>
<dbReference type="GO" id="GO:0051539">
    <property type="term" value="F:4 iron, 4 sulfur cluster binding"/>
    <property type="evidence" value="ECO:0007669"/>
    <property type="project" value="UniProtKB-KW"/>
</dbReference>
<evidence type="ECO:0000256" key="3">
    <source>
        <dbReference type="ARBA" id="ARBA00022485"/>
    </source>
</evidence>
<name>A0A5N6QTQ3_9ROSI</name>
<evidence type="ECO:0000256" key="2">
    <source>
        <dbReference type="ARBA" id="ARBA00009815"/>
    </source>
</evidence>
<evidence type="ECO:0000256" key="8">
    <source>
        <dbReference type="SAM" id="MobiDB-lite"/>
    </source>
</evidence>
<reference evidence="12 13" key="1">
    <citation type="submission" date="2019-06" db="EMBL/GenBank/DDBJ databases">
        <title>A chromosomal-level reference genome of Carpinus fangiana (Coryloideae, Betulaceae).</title>
        <authorList>
            <person name="Yang X."/>
            <person name="Wang Z."/>
            <person name="Zhang L."/>
            <person name="Hao G."/>
            <person name="Liu J."/>
            <person name="Yang Y."/>
        </authorList>
    </citation>
    <scope>NUCLEOTIDE SEQUENCE [LARGE SCALE GENOMIC DNA]</scope>
    <source>
        <strain evidence="12">Cfa_2016G</strain>
        <tissue evidence="12">Leaf</tissue>
    </source>
</reference>
<dbReference type="OrthoDB" id="190098at2759"/>
<keyword evidence="13" id="KW-1185">Reference proteome</keyword>
<dbReference type="SFLD" id="SFLDF00273">
    <property type="entry name" value="(dimethylallyl)adenosine_tRNA"/>
    <property type="match status" value="1"/>
</dbReference>
<dbReference type="GO" id="GO:0035597">
    <property type="term" value="F:tRNA-2-methylthio-N(6)-dimethylallyladenosine(37) synthase activity"/>
    <property type="evidence" value="ECO:0007669"/>
    <property type="project" value="TreeGrafter"/>
</dbReference>
<dbReference type="InterPro" id="IPR023404">
    <property type="entry name" value="rSAM_horseshoe"/>
</dbReference>